<feature type="compositionally biased region" description="Acidic residues" evidence="1">
    <location>
        <begin position="67"/>
        <end position="79"/>
    </location>
</feature>
<evidence type="ECO:0000313" key="2">
    <source>
        <dbReference type="EMBL" id="RIX36272.1"/>
    </source>
</evidence>
<dbReference type="EMBL" id="QXJK01000002">
    <property type="protein sequence ID" value="RIX36272.1"/>
    <property type="molecule type" value="Genomic_DNA"/>
</dbReference>
<gene>
    <name evidence="2" type="ORF">D3M95_03150</name>
</gene>
<protein>
    <submittedName>
        <fullName evidence="2">Uncharacterized protein</fullName>
    </submittedName>
</protein>
<evidence type="ECO:0000313" key="3">
    <source>
        <dbReference type="Proteomes" id="UP000285278"/>
    </source>
</evidence>
<organism evidence="2 3">
    <name type="scientific">Corynebacterium falsenii</name>
    <dbReference type="NCBI Taxonomy" id="108486"/>
    <lineage>
        <taxon>Bacteria</taxon>
        <taxon>Bacillati</taxon>
        <taxon>Actinomycetota</taxon>
        <taxon>Actinomycetes</taxon>
        <taxon>Mycobacteriales</taxon>
        <taxon>Corynebacteriaceae</taxon>
        <taxon>Corynebacterium</taxon>
    </lineage>
</organism>
<accession>A0A418Q957</accession>
<sequence length="113" mass="11775">MEIATSRAVVGWMPDVAMDTAANGASSTLGSVLSAERSFCLGSLEFAGCVEALGEGCGVASDKEAGEDGDGDDADDDVGDGAGDGDAARRDTRRRGRRDERACWRDPDRAWDS</sequence>
<feature type="region of interest" description="Disordered" evidence="1">
    <location>
        <begin position="59"/>
        <end position="113"/>
    </location>
</feature>
<feature type="compositionally biased region" description="Basic and acidic residues" evidence="1">
    <location>
        <begin position="97"/>
        <end position="113"/>
    </location>
</feature>
<name>A0A418Q957_9CORY</name>
<proteinExistence type="predicted"/>
<reference evidence="2 3" key="1">
    <citation type="submission" date="2018-09" db="EMBL/GenBank/DDBJ databases">
        <title>Optimization and identification of Corynebacterium falsenii FN1-14 from fish paste.</title>
        <authorList>
            <person name="Daroonpunt R."/>
            <person name="Tanasupawat S."/>
        </authorList>
    </citation>
    <scope>NUCLEOTIDE SEQUENCE [LARGE SCALE GENOMIC DNA]</scope>
    <source>
        <strain evidence="2 3">FN1-14</strain>
    </source>
</reference>
<dbReference type="Proteomes" id="UP000285278">
    <property type="component" value="Unassembled WGS sequence"/>
</dbReference>
<comment type="caution">
    <text evidence="2">The sequence shown here is derived from an EMBL/GenBank/DDBJ whole genome shotgun (WGS) entry which is preliminary data.</text>
</comment>
<dbReference type="AlphaFoldDB" id="A0A418Q957"/>
<keyword evidence="3" id="KW-1185">Reference proteome</keyword>
<dbReference type="RefSeq" id="WP_052337597.1">
    <property type="nucleotide sequence ID" value="NZ_CBCRUA010000002.1"/>
</dbReference>
<evidence type="ECO:0000256" key="1">
    <source>
        <dbReference type="SAM" id="MobiDB-lite"/>
    </source>
</evidence>